<evidence type="ECO:0000313" key="3">
    <source>
        <dbReference type="Proteomes" id="UP001500167"/>
    </source>
</evidence>
<gene>
    <name evidence="2" type="ORF">GCM10022218_23110</name>
</gene>
<evidence type="ECO:0000256" key="1">
    <source>
        <dbReference type="SAM" id="SignalP"/>
    </source>
</evidence>
<evidence type="ECO:0000313" key="2">
    <source>
        <dbReference type="EMBL" id="GAA4176147.1"/>
    </source>
</evidence>
<protein>
    <submittedName>
        <fullName evidence="2">Uncharacterized protein</fullName>
    </submittedName>
</protein>
<proteinExistence type="predicted"/>
<reference evidence="3" key="1">
    <citation type="journal article" date="2019" name="Int. J. Syst. Evol. Microbiol.">
        <title>The Global Catalogue of Microorganisms (GCM) 10K type strain sequencing project: providing services to taxonomists for standard genome sequencing and annotation.</title>
        <authorList>
            <consortium name="The Broad Institute Genomics Platform"/>
            <consortium name="The Broad Institute Genome Sequencing Center for Infectious Disease"/>
            <person name="Wu L."/>
            <person name="Ma J."/>
        </authorList>
    </citation>
    <scope>NUCLEOTIDE SEQUENCE [LARGE SCALE GENOMIC DNA]</scope>
    <source>
        <strain evidence="3">JCM 16722</strain>
    </source>
</reference>
<sequence length="262" mass="30490">MKKKVNKIWACCLILLGFISTPSFGQEYQEYKDVAWNEPRSKDSAYYAMREKASIPPFGLKKVQGLVEQQSKKLPDGALVDYNAGISRADFDKLSFEEKFTYTMIYPEIYSQACAERMFVFNPQSKIFAQLLFVYNGVFWSERQLHFMKKNKKRVIDLIIDQANRNNALGLNFKTALIEIDAWESIPFLLSFYQKNPNDKDILTTLLQLLKTSNFGTFEQSKIYNKLYGENTHSDSWVNFSSANEEYIVESAQALYKKRQNK</sequence>
<keyword evidence="1" id="KW-0732">Signal</keyword>
<organism evidence="2 3">
    <name type="scientific">Sphingobacterium ginsenosidimutans</name>
    <dbReference type="NCBI Taxonomy" id="687845"/>
    <lineage>
        <taxon>Bacteria</taxon>
        <taxon>Pseudomonadati</taxon>
        <taxon>Bacteroidota</taxon>
        <taxon>Sphingobacteriia</taxon>
        <taxon>Sphingobacteriales</taxon>
        <taxon>Sphingobacteriaceae</taxon>
        <taxon>Sphingobacterium</taxon>
    </lineage>
</organism>
<feature type="signal peptide" evidence="1">
    <location>
        <begin position="1"/>
        <end position="25"/>
    </location>
</feature>
<feature type="chain" id="PRO_5046143992" evidence="1">
    <location>
        <begin position="26"/>
        <end position="262"/>
    </location>
</feature>
<dbReference type="RefSeq" id="WP_346086223.1">
    <property type="nucleotide sequence ID" value="NZ_BAAAZK010000006.1"/>
</dbReference>
<dbReference type="EMBL" id="BAAAZK010000006">
    <property type="protein sequence ID" value="GAA4176147.1"/>
    <property type="molecule type" value="Genomic_DNA"/>
</dbReference>
<comment type="caution">
    <text evidence="2">The sequence shown here is derived from an EMBL/GenBank/DDBJ whole genome shotgun (WGS) entry which is preliminary data.</text>
</comment>
<keyword evidence="3" id="KW-1185">Reference proteome</keyword>
<name>A0ABP8A2B7_9SPHI</name>
<dbReference type="Proteomes" id="UP001500167">
    <property type="component" value="Unassembled WGS sequence"/>
</dbReference>
<accession>A0ABP8A2B7</accession>